<name>A0A016UTP5_9BILA</name>
<comment type="caution">
    <text evidence="2">The sequence shown here is derived from an EMBL/GenBank/DDBJ whole genome shotgun (WGS) entry which is preliminary data.</text>
</comment>
<sequence length="81" mass="9375">MPVFASHLQALILAYKEASWRKNELFFLQTGSRSFEILRIIIHTGQTLKFVKTRSLNEKKSLQNLDIHHTKNGHNSSQRAV</sequence>
<evidence type="ECO:0000313" key="2">
    <source>
        <dbReference type="EMBL" id="EYC17858.1"/>
    </source>
</evidence>
<dbReference type="Proteomes" id="UP000024635">
    <property type="component" value="Unassembled WGS sequence"/>
</dbReference>
<gene>
    <name evidence="2" type="primary">Acey_s0029.g1916</name>
    <name evidence="2" type="ORF">Y032_0029g1916</name>
</gene>
<evidence type="ECO:0000256" key="1">
    <source>
        <dbReference type="SAM" id="MobiDB-lite"/>
    </source>
</evidence>
<dbReference type="EMBL" id="JARK01001365">
    <property type="protein sequence ID" value="EYC17858.1"/>
    <property type="molecule type" value="Genomic_DNA"/>
</dbReference>
<reference evidence="3" key="1">
    <citation type="journal article" date="2015" name="Nat. Genet.">
        <title>The genome and transcriptome of the zoonotic hookworm Ancylostoma ceylanicum identify infection-specific gene families.</title>
        <authorList>
            <person name="Schwarz E.M."/>
            <person name="Hu Y."/>
            <person name="Antoshechkin I."/>
            <person name="Miller M.M."/>
            <person name="Sternberg P.W."/>
            <person name="Aroian R.V."/>
        </authorList>
    </citation>
    <scope>NUCLEOTIDE SEQUENCE</scope>
    <source>
        <strain evidence="3">HY135</strain>
    </source>
</reference>
<dbReference type="AlphaFoldDB" id="A0A016UTP5"/>
<keyword evidence="3" id="KW-1185">Reference proteome</keyword>
<accession>A0A016UTP5</accession>
<protein>
    <submittedName>
        <fullName evidence="2">Uncharacterized protein</fullName>
    </submittedName>
</protein>
<proteinExistence type="predicted"/>
<evidence type="ECO:0000313" key="3">
    <source>
        <dbReference type="Proteomes" id="UP000024635"/>
    </source>
</evidence>
<feature type="region of interest" description="Disordered" evidence="1">
    <location>
        <begin position="62"/>
        <end position="81"/>
    </location>
</feature>
<organism evidence="2 3">
    <name type="scientific">Ancylostoma ceylanicum</name>
    <dbReference type="NCBI Taxonomy" id="53326"/>
    <lineage>
        <taxon>Eukaryota</taxon>
        <taxon>Metazoa</taxon>
        <taxon>Ecdysozoa</taxon>
        <taxon>Nematoda</taxon>
        <taxon>Chromadorea</taxon>
        <taxon>Rhabditida</taxon>
        <taxon>Rhabditina</taxon>
        <taxon>Rhabditomorpha</taxon>
        <taxon>Strongyloidea</taxon>
        <taxon>Ancylostomatidae</taxon>
        <taxon>Ancylostomatinae</taxon>
        <taxon>Ancylostoma</taxon>
    </lineage>
</organism>